<keyword evidence="2" id="KW-1185">Reference proteome</keyword>
<reference evidence="1 2" key="1">
    <citation type="submission" date="2012-02" db="EMBL/GenBank/DDBJ databases">
        <title>Complete Genome Sequence of Cronobacter sakazakii Bacteriophage CR9.</title>
        <authorList>
            <person name="Shin H."/>
            <person name="Lee J.-H."/>
            <person name="Kim Y."/>
            <person name="Ryu S."/>
        </authorList>
    </citation>
    <scope>NUCLEOTIDE SEQUENCE [LARGE SCALE GENOMIC DNA]</scope>
</reference>
<dbReference type="EMBL" id="JQ691611">
    <property type="protein sequence ID" value="AFH20940.1"/>
    <property type="molecule type" value="Genomic_DNA"/>
</dbReference>
<name>M1F3G5_9CAUD</name>
<dbReference type="RefSeq" id="YP_009015018.1">
    <property type="nucleotide sequence ID" value="NC_023717.1"/>
</dbReference>
<evidence type="ECO:0000313" key="1">
    <source>
        <dbReference type="EMBL" id="AFH20940.1"/>
    </source>
</evidence>
<dbReference type="OrthoDB" id="805at10239"/>
<organism evidence="1 2">
    <name type="scientific">Cronobacter phage CR9</name>
    <dbReference type="NCBI Taxonomy" id="1162290"/>
    <lineage>
        <taxon>Viruses</taxon>
        <taxon>Duplodnaviria</taxon>
        <taxon>Heunggongvirae</taxon>
        <taxon>Uroviricota</taxon>
        <taxon>Caudoviricetes</taxon>
        <taxon>Vequintavirinae</taxon>
        <taxon>Certrevirus</taxon>
        <taxon>Certrevirus CR9</taxon>
    </lineage>
</organism>
<sequence>MSNNYHDFVVALQKQLTKMAKTGLFEVTLDKDQVWNHYLDSFPAGTNNLFRERREYDCNCCKQFIRDVGRVVTFVNGKRVTIWDIKVPGYYQAVVDALAALINTVPVGDQFLHFQAKVGTAQSNVLEDGKVVTYNHFHAVLPQEVVKPGAYIASALSESRSNVQVFERSLKELSLDAAETILELNAQGSLYRGNEQIASVALFIEMKNKYDALPDDQKEGFVWTQGLKLGHRGKFRNSAIGTLLEDLSGGMDIESAVKRWEKVMAPANYKRPTALVTEAMIKKAQETVQEMGLMDSLPRRYAVLEDLTVNNVLFADRNTKKAADVFGDLLKGAKKPVKGPEKVEEISIAKFIKDVLPTATSIEALVENRHTGNLVSLVAPVYPDAPNMLKWDNNFSWSYNGEVTDSIKERVKAAGGAVEGALRVSLAWHNPDDLDLHMRTPSGAHIHYARYSRRASGGELDLDMNGMDRSDEHNPVENIIFRDERQIEEGIYKVWVNQFNQRSHDRVGFTVQLDYKGEQYDFSHPRELRTDADVDVVTFRYTRKDGVQIIDSMPHTKQSKEVWGITTEQFQKVSVVMNSPNHWDGQETGNKHYFFMLEGAKQPGATRGFYNEYLRNELHEHRKVFEHLAGKMKVPASDDQLSGLGFSDTQRNELTVKVTGAFTRTLKVIF</sequence>
<dbReference type="KEGG" id="vg:18562898"/>
<proteinExistence type="predicted"/>
<gene>
    <name evidence="1" type="ORF">CR9_056</name>
</gene>
<accession>M1F3G5</accession>
<dbReference type="Proteomes" id="UP000011829">
    <property type="component" value="Segment"/>
</dbReference>
<evidence type="ECO:0000313" key="2">
    <source>
        <dbReference type="Proteomes" id="UP000011829"/>
    </source>
</evidence>
<dbReference type="GeneID" id="18562898"/>
<protein>
    <submittedName>
        <fullName evidence="1">Uncharacterized protein</fullName>
    </submittedName>
</protein>